<comment type="catalytic activity">
    <reaction evidence="5">
        <text>L-glutaminyl-[peptide chain release factor] + S-adenosyl-L-methionine = N(5)-methyl-L-glutaminyl-[peptide chain release factor] + S-adenosyl-L-homocysteine + H(+)</text>
        <dbReference type="Rhea" id="RHEA:42896"/>
        <dbReference type="Rhea" id="RHEA-COMP:10271"/>
        <dbReference type="Rhea" id="RHEA-COMP:10272"/>
        <dbReference type="ChEBI" id="CHEBI:15378"/>
        <dbReference type="ChEBI" id="CHEBI:30011"/>
        <dbReference type="ChEBI" id="CHEBI:57856"/>
        <dbReference type="ChEBI" id="CHEBI:59789"/>
        <dbReference type="ChEBI" id="CHEBI:61891"/>
        <dbReference type="EC" id="2.1.1.297"/>
    </reaction>
</comment>
<evidence type="ECO:0000256" key="2">
    <source>
        <dbReference type="ARBA" id="ARBA00022603"/>
    </source>
</evidence>
<dbReference type="PROSITE" id="PS00092">
    <property type="entry name" value="N6_MTASE"/>
    <property type="match status" value="1"/>
</dbReference>
<dbReference type="EC" id="2.1.1.297" evidence="1"/>
<evidence type="ECO:0000256" key="4">
    <source>
        <dbReference type="ARBA" id="ARBA00022691"/>
    </source>
</evidence>
<dbReference type="PANTHER" id="PTHR18895">
    <property type="entry name" value="HEMK METHYLTRANSFERASE"/>
    <property type="match status" value="1"/>
</dbReference>
<proteinExistence type="inferred from homology"/>
<name>A0ABW3R4C6_9PSEU</name>
<keyword evidence="4" id="KW-0949">S-adenosyl-L-methionine</keyword>
<dbReference type="GO" id="GO:0032259">
    <property type="term" value="P:methylation"/>
    <property type="evidence" value="ECO:0007669"/>
    <property type="project" value="UniProtKB-KW"/>
</dbReference>
<dbReference type="PANTHER" id="PTHR18895:SF74">
    <property type="entry name" value="MTRF1L RELEASE FACTOR GLUTAMINE METHYLTRANSFERASE"/>
    <property type="match status" value="1"/>
</dbReference>
<dbReference type="Pfam" id="PF17827">
    <property type="entry name" value="PrmC_N"/>
    <property type="match status" value="1"/>
</dbReference>
<feature type="non-terminal residue" evidence="8">
    <location>
        <position position="294"/>
    </location>
</feature>
<dbReference type="Gene3D" id="1.10.8.10">
    <property type="entry name" value="DNA helicase RuvA subunit, C-terminal domain"/>
    <property type="match status" value="1"/>
</dbReference>
<comment type="caution">
    <text evidence="8">The sequence shown here is derived from an EMBL/GenBank/DDBJ whole genome shotgun (WGS) entry which is preliminary data.</text>
</comment>
<dbReference type="InterPro" id="IPR029063">
    <property type="entry name" value="SAM-dependent_MTases_sf"/>
</dbReference>
<dbReference type="InterPro" id="IPR004556">
    <property type="entry name" value="HemK-like"/>
</dbReference>
<dbReference type="Pfam" id="PF05175">
    <property type="entry name" value="MTS"/>
    <property type="match status" value="1"/>
</dbReference>
<keyword evidence="3 8" id="KW-0808">Transferase</keyword>
<dbReference type="Gene3D" id="3.40.50.150">
    <property type="entry name" value="Vaccinia Virus protein VP39"/>
    <property type="match status" value="1"/>
</dbReference>
<dbReference type="HAMAP" id="MF_02126">
    <property type="entry name" value="RF_methyltr_PrmC"/>
    <property type="match status" value="1"/>
</dbReference>
<keyword evidence="9" id="KW-1185">Reference proteome</keyword>
<feature type="domain" description="Release factor glutamine methyltransferase N-terminal" evidence="7">
    <location>
        <begin position="10"/>
        <end position="76"/>
    </location>
</feature>
<dbReference type="InterPro" id="IPR050320">
    <property type="entry name" value="N5-glutamine_MTase"/>
</dbReference>
<feature type="domain" description="Methyltransferase small" evidence="6">
    <location>
        <begin position="115"/>
        <end position="203"/>
    </location>
</feature>
<dbReference type="NCBIfam" id="TIGR00536">
    <property type="entry name" value="hemK_fam"/>
    <property type="match status" value="1"/>
</dbReference>
<keyword evidence="2 8" id="KW-0489">Methyltransferase</keyword>
<evidence type="ECO:0000313" key="9">
    <source>
        <dbReference type="Proteomes" id="UP001597168"/>
    </source>
</evidence>
<evidence type="ECO:0000256" key="1">
    <source>
        <dbReference type="ARBA" id="ARBA00012771"/>
    </source>
</evidence>
<dbReference type="InterPro" id="IPR007848">
    <property type="entry name" value="Small_mtfrase_dom"/>
</dbReference>
<evidence type="ECO:0000256" key="3">
    <source>
        <dbReference type="ARBA" id="ARBA00022679"/>
    </source>
</evidence>
<dbReference type="Proteomes" id="UP001597168">
    <property type="component" value="Unassembled WGS sequence"/>
</dbReference>
<dbReference type="EMBL" id="JBHTLK010000297">
    <property type="protein sequence ID" value="MFD1151921.1"/>
    <property type="molecule type" value="Genomic_DNA"/>
</dbReference>
<dbReference type="GO" id="GO:0102559">
    <property type="term" value="F:peptide chain release factor N(5)-glutamine methyltransferase activity"/>
    <property type="evidence" value="ECO:0007669"/>
    <property type="project" value="UniProtKB-EC"/>
</dbReference>
<dbReference type="SUPFAM" id="SSF53335">
    <property type="entry name" value="S-adenosyl-L-methionine-dependent methyltransferases"/>
    <property type="match status" value="1"/>
</dbReference>
<dbReference type="InterPro" id="IPR002052">
    <property type="entry name" value="DNA_methylase_N6_adenine_CS"/>
</dbReference>
<evidence type="ECO:0000256" key="5">
    <source>
        <dbReference type="ARBA" id="ARBA00048391"/>
    </source>
</evidence>
<dbReference type="NCBIfam" id="TIGR03534">
    <property type="entry name" value="RF_mod_PrmC"/>
    <property type="match status" value="1"/>
</dbReference>
<sequence>MTRHPLRLAILEAERMLAAAGVDSPRVDAELLAAHVLGVARSRLPLIPLVDPPVVDALHKVVVQRTSRIPLQHITGTAHLGGIDLEVGPGVFIPRPETELLLEWGLSTLDLSVTPAPVVVDLCTGSGALALAVAHRVPSASVHAVERDHAALAWARRNAEIRGGAGDTPITLHAGDVTAPDVLSDLDGQVDLVLCNPPYVPDATEVQPEVADHDPRQAVFGGADGLDVIRHVVTLAARLLKPGGHVGIEHDDTQGESVPALLAARRVLTDVADHADLAGRARFATACRACLPRS</sequence>
<reference evidence="9" key="1">
    <citation type="journal article" date="2019" name="Int. J. Syst. Evol. Microbiol.">
        <title>The Global Catalogue of Microorganisms (GCM) 10K type strain sequencing project: providing services to taxonomists for standard genome sequencing and annotation.</title>
        <authorList>
            <consortium name="The Broad Institute Genomics Platform"/>
            <consortium name="The Broad Institute Genome Sequencing Center for Infectious Disease"/>
            <person name="Wu L."/>
            <person name="Ma J."/>
        </authorList>
    </citation>
    <scope>NUCLEOTIDE SEQUENCE [LARGE SCALE GENOMIC DNA]</scope>
    <source>
        <strain evidence="9">CCUG 60214</strain>
    </source>
</reference>
<dbReference type="CDD" id="cd02440">
    <property type="entry name" value="AdoMet_MTases"/>
    <property type="match status" value="1"/>
</dbReference>
<dbReference type="InterPro" id="IPR040758">
    <property type="entry name" value="PrmC_N"/>
</dbReference>
<dbReference type="RefSeq" id="WP_380729346.1">
    <property type="nucleotide sequence ID" value="NZ_JBHTLK010000297.1"/>
</dbReference>
<organism evidence="8 9">
    <name type="scientific">Saccharothrix hoggarensis</name>
    <dbReference type="NCBI Taxonomy" id="913853"/>
    <lineage>
        <taxon>Bacteria</taxon>
        <taxon>Bacillati</taxon>
        <taxon>Actinomycetota</taxon>
        <taxon>Actinomycetes</taxon>
        <taxon>Pseudonocardiales</taxon>
        <taxon>Pseudonocardiaceae</taxon>
        <taxon>Saccharothrix</taxon>
    </lineage>
</organism>
<gene>
    <name evidence="8" type="primary">prmC</name>
    <name evidence="8" type="ORF">ACFQ3T_32690</name>
</gene>
<accession>A0ABW3R4C6</accession>
<evidence type="ECO:0000259" key="7">
    <source>
        <dbReference type="Pfam" id="PF17827"/>
    </source>
</evidence>
<dbReference type="InterPro" id="IPR019874">
    <property type="entry name" value="RF_methyltr_PrmC"/>
</dbReference>
<evidence type="ECO:0000259" key="6">
    <source>
        <dbReference type="Pfam" id="PF05175"/>
    </source>
</evidence>
<evidence type="ECO:0000313" key="8">
    <source>
        <dbReference type="EMBL" id="MFD1151921.1"/>
    </source>
</evidence>
<protein>
    <recommendedName>
        <fullName evidence="1">peptide chain release factor N(5)-glutamine methyltransferase</fullName>
        <ecNumber evidence="1">2.1.1.297</ecNumber>
    </recommendedName>
</protein>